<dbReference type="EMBL" id="MUIE01000138">
    <property type="protein sequence ID" value="OQX36046.1"/>
    <property type="molecule type" value="Genomic_DNA"/>
</dbReference>
<accession>A0A657PYZ2</accession>
<dbReference type="PANTHER" id="PTHR23011:SF28">
    <property type="entry name" value="CYCLIC NUCLEOTIDE-BINDING DOMAIN CONTAINING PROTEIN"/>
    <property type="match status" value="1"/>
</dbReference>
<evidence type="ECO:0000313" key="3">
    <source>
        <dbReference type="EMBL" id="OQX36046.1"/>
    </source>
</evidence>
<reference evidence="4 6" key="2">
    <citation type="submission" date="2018-01" db="EMBL/GenBank/DDBJ databases">
        <title>Novel co-symbiosis in the lucinid bivalve Phacoides pectinatus.</title>
        <authorList>
            <person name="Lim S.J."/>
            <person name="Davis B.G."/>
            <person name="Gill D.E."/>
            <person name="Engel A.S."/>
            <person name="Anderson L.C."/>
            <person name="Campbell B.J."/>
        </authorList>
    </citation>
    <scope>NUCLEOTIDE SEQUENCE [LARGE SCALE GENOMIC DNA]</scope>
    <source>
        <strain evidence="4">N3_P5</strain>
    </source>
</reference>
<keyword evidence="5" id="KW-1185">Reference proteome</keyword>
<dbReference type="InterPro" id="IPR000595">
    <property type="entry name" value="cNMP-bd_dom"/>
</dbReference>
<evidence type="ECO:0000313" key="4">
    <source>
        <dbReference type="EMBL" id="PUD99809.1"/>
    </source>
</evidence>
<dbReference type="SUPFAM" id="SSF52821">
    <property type="entry name" value="Rhodanese/Cell cycle control phosphatase"/>
    <property type="match status" value="1"/>
</dbReference>
<dbReference type="SMART" id="SM00100">
    <property type="entry name" value="cNMP"/>
    <property type="match status" value="1"/>
</dbReference>
<dbReference type="InterPro" id="IPR018490">
    <property type="entry name" value="cNMP-bd_dom_sf"/>
</dbReference>
<dbReference type="PANTHER" id="PTHR23011">
    <property type="entry name" value="CYCLIC NUCLEOTIDE-BINDING DOMAIN CONTAINING PROTEIN"/>
    <property type="match status" value="1"/>
</dbReference>
<dbReference type="SUPFAM" id="SSF51206">
    <property type="entry name" value="cAMP-binding domain-like"/>
    <property type="match status" value="2"/>
</dbReference>
<sequence>MDLDLNIFKSLIPINTLYDTNLQQLAQSVRVEQHRRGELLFDIGDHDPDSIFLLSGEIVETNAEEHQNRIRAGSEAARYALANLRPRQFRAEVTSGEATIARVNAQLLEKLLAWDQVTPDVDSGMEVAEFDGSTIGDGDWMLAMLQTSAFLRLPAGNIQRLFEHMEPMEVKNGQVIVRIHEPGDYFYMIKEGSCKVTRPTGGGEALLATLGRCDSFGEEALISDTTRNATVTMTSDGTLMRVSKQDFLELLEEPLLHWVQAEEAARLVRGGALLIDVRLESEFKQTRMKGALNIPLYMLRLKAPVLERGRAYVLYCDTGQRSAAAAFILSELGYQVSVLSGGLQAFRG</sequence>
<dbReference type="InterPro" id="IPR014710">
    <property type="entry name" value="RmlC-like_jellyroll"/>
</dbReference>
<comment type="caution">
    <text evidence="4">The sequence shown here is derived from an EMBL/GenBank/DDBJ whole genome shotgun (WGS) entry which is preliminary data.</text>
</comment>
<dbReference type="PROSITE" id="PS50042">
    <property type="entry name" value="CNMP_BINDING_3"/>
    <property type="match status" value="1"/>
</dbReference>
<evidence type="ECO:0000313" key="5">
    <source>
        <dbReference type="Proteomes" id="UP000243361"/>
    </source>
</evidence>
<dbReference type="PROSITE" id="PS50206">
    <property type="entry name" value="RHODANESE_3"/>
    <property type="match status" value="1"/>
</dbReference>
<proteinExistence type="predicted"/>
<dbReference type="AlphaFoldDB" id="A0A657PYZ2"/>
<dbReference type="Pfam" id="PF00027">
    <property type="entry name" value="cNMP_binding"/>
    <property type="match status" value="1"/>
</dbReference>
<evidence type="ECO:0008006" key="7">
    <source>
        <dbReference type="Google" id="ProtNLM"/>
    </source>
</evidence>
<evidence type="ECO:0000259" key="2">
    <source>
        <dbReference type="PROSITE" id="PS50206"/>
    </source>
</evidence>
<dbReference type="Gene3D" id="3.40.250.10">
    <property type="entry name" value="Rhodanese-like domain"/>
    <property type="match status" value="1"/>
</dbReference>
<dbReference type="InterPro" id="IPR036873">
    <property type="entry name" value="Rhodanese-like_dom_sf"/>
</dbReference>
<dbReference type="CDD" id="cd00158">
    <property type="entry name" value="RHOD"/>
    <property type="match status" value="1"/>
</dbReference>
<dbReference type="Proteomes" id="UP000243361">
    <property type="component" value="Unassembled WGS sequence"/>
</dbReference>
<dbReference type="Proteomes" id="UP000250928">
    <property type="component" value="Unassembled WGS sequence"/>
</dbReference>
<evidence type="ECO:0000259" key="1">
    <source>
        <dbReference type="PROSITE" id="PS50042"/>
    </source>
</evidence>
<name>A0A657PYZ2_9GAMM</name>
<dbReference type="InterPro" id="IPR001763">
    <property type="entry name" value="Rhodanese-like_dom"/>
</dbReference>
<dbReference type="CDD" id="cd00038">
    <property type="entry name" value="CAP_ED"/>
    <property type="match status" value="1"/>
</dbReference>
<dbReference type="SMART" id="SM00450">
    <property type="entry name" value="RHOD"/>
    <property type="match status" value="1"/>
</dbReference>
<feature type="domain" description="Rhodanese" evidence="2">
    <location>
        <begin position="268"/>
        <end position="347"/>
    </location>
</feature>
<dbReference type="EMBL" id="PQCO01000244">
    <property type="protein sequence ID" value="PUD99809.1"/>
    <property type="molecule type" value="Genomic_DNA"/>
</dbReference>
<evidence type="ECO:0000313" key="6">
    <source>
        <dbReference type="Proteomes" id="UP000250928"/>
    </source>
</evidence>
<dbReference type="Pfam" id="PF00581">
    <property type="entry name" value="Rhodanese"/>
    <property type="match status" value="1"/>
</dbReference>
<gene>
    <name evidence="3" type="ORF">B0D84_01830</name>
    <name evidence="4" type="ORF">C3L24_10250</name>
</gene>
<organism evidence="4 6">
    <name type="scientific">Candidatus Sedimenticola endophacoides</name>
    <dbReference type="NCBI Taxonomy" id="2548426"/>
    <lineage>
        <taxon>Bacteria</taxon>
        <taxon>Pseudomonadati</taxon>
        <taxon>Pseudomonadota</taxon>
        <taxon>Gammaproteobacteria</taxon>
        <taxon>Chromatiales</taxon>
        <taxon>Sedimenticolaceae</taxon>
        <taxon>Sedimenticola</taxon>
    </lineage>
</organism>
<feature type="domain" description="Cyclic nucleotide-binding" evidence="1">
    <location>
        <begin position="149"/>
        <end position="251"/>
    </location>
</feature>
<protein>
    <recommendedName>
        <fullName evidence="7">Cyclic nucleotide-binding protein</fullName>
    </recommendedName>
</protein>
<reference evidence="3 5" key="1">
    <citation type="submission" date="2017-02" db="EMBL/GenBank/DDBJ databases">
        <title>Novel co-symbiosis in the unique lucinid bivalve Phacoides pectinatus.</title>
        <authorList>
            <person name="Lim S.J."/>
            <person name="Davis B.G."/>
            <person name="Gill D.E."/>
            <person name="Engel A.S."/>
            <person name="Anderson L.C."/>
            <person name="Campbell B.J."/>
        </authorList>
    </citation>
    <scope>NUCLEOTIDE SEQUENCE [LARGE SCALE GENOMIC DNA]</scope>
    <source>
        <strain evidence="3">LUC13016_P6</strain>
    </source>
</reference>
<dbReference type="Gene3D" id="2.60.120.10">
    <property type="entry name" value="Jelly Rolls"/>
    <property type="match status" value="2"/>
</dbReference>